<name>A0A1I7YM38_9BILA</name>
<dbReference type="WBParaSite" id="L893_g17729.t1">
    <property type="protein sequence ID" value="L893_g17729.t1"/>
    <property type="gene ID" value="L893_g17729"/>
</dbReference>
<evidence type="ECO:0000313" key="3">
    <source>
        <dbReference type="Proteomes" id="UP000095287"/>
    </source>
</evidence>
<keyword evidence="2" id="KW-0732">Signal</keyword>
<evidence type="ECO:0000256" key="2">
    <source>
        <dbReference type="SAM" id="SignalP"/>
    </source>
</evidence>
<dbReference type="Proteomes" id="UP000095287">
    <property type="component" value="Unplaced"/>
</dbReference>
<dbReference type="AlphaFoldDB" id="A0A1I7YM38"/>
<evidence type="ECO:0000313" key="4">
    <source>
        <dbReference type="WBParaSite" id="L893_g17729.t1"/>
    </source>
</evidence>
<reference evidence="4" key="1">
    <citation type="submission" date="2016-11" db="UniProtKB">
        <authorList>
            <consortium name="WormBaseParasite"/>
        </authorList>
    </citation>
    <scope>IDENTIFICATION</scope>
</reference>
<feature type="signal peptide" evidence="2">
    <location>
        <begin position="1"/>
        <end position="19"/>
    </location>
</feature>
<evidence type="ECO:0000256" key="1">
    <source>
        <dbReference type="SAM" id="MobiDB-lite"/>
    </source>
</evidence>
<accession>A0A1I7YM38</accession>
<organism evidence="3 4">
    <name type="scientific">Steinernema glaseri</name>
    <dbReference type="NCBI Taxonomy" id="37863"/>
    <lineage>
        <taxon>Eukaryota</taxon>
        <taxon>Metazoa</taxon>
        <taxon>Ecdysozoa</taxon>
        <taxon>Nematoda</taxon>
        <taxon>Chromadorea</taxon>
        <taxon>Rhabditida</taxon>
        <taxon>Tylenchina</taxon>
        <taxon>Panagrolaimomorpha</taxon>
        <taxon>Strongyloidoidea</taxon>
        <taxon>Steinernematidae</taxon>
        <taxon>Steinernema</taxon>
    </lineage>
</organism>
<proteinExistence type="predicted"/>
<feature type="region of interest" description="Disordered" evidence="1">
    <location>
        <begin position="28"/>
        <end position="53"/>
    </location>
</feature>
<feature type="chain" id="PRO_5009312306" evidence="2">
    <location>
        <begin position="20"/>
        <end position="578"/>
    </location>
</feature>
<sequence>MSKVLSAFLLLCLLQWVDSCVPQLNKEMLENGPEGESDPSKVTKDPPTTTKECRKDSLTLNGATASFAEDTATLTCKVETKEFAFFLFNDDADRKLANLSFTETVLKCEDGKWKSSKLDAPITKVTCGKDEACKSCSKDDLKGKVDGIFKYAVGQECLTATLTCQNEEQLEVNGKLVETEKSATFACDPKGTGWTVPIAGVDTALTGAKCKAAASAACKACGMADLKVPGALHENSDGCLKASLTCAKDKALILGGKRHTENSLSFVCGADKQWKNENNQLVTEAKCEDKEPCELCGDLEVIGEKLPVGPVADNKCKQRSVTCNDGMVPQYDGKALPDQTALFQCNENSKWAYEKKQLEKQMVHYRGAIILMGPVIRTIKWIFSVFVISLFWVHSIAHGVPENPKQKETGAQNHHKCDHLPIDKSSQAFYDGNNARVRLVCLAVDSANSAFLMFNGNKDRKLALKTKTETSLECANGKWRLAELELAVNSAACGEDAACRSCSKEELMRKASSVSSSHHDGCLTSSLTCEDNSTLVVNGKPQSCRTIIFSCSQDGWMAVTALGRRQKLRSASCVITSV</sequence>
<protein>
    <submittedName>
        <fullName evidence="4">Sushi domain-containing protein</fullName>
    </submittedName>
</protein>
<keyword evidence="3" id="KW-1185">Reference proteome</keyword>